<organism evidence="1 2">
    <name type="scientific">Spiromyces aspiralis</name>
    <dbReference type="NCBI Taxonomy" id="68401"/>
    <lineage>
        <taxon>Eukaryota</taxon>
        <taxon>Fungi</taxon>
        <taxon>Fungi incertae sedis</taxon>
        <taxon>Zoopagomycota</taxon>
        <taxon>Kickxellomycotina</taxon>
        <taxon>Kickxellomycetes</taxon>
        <taxon>Kickxellales</taxon>
        <taxon>Kickxellaceae</taxon>
        <taxon>Spiromyces</taxon>
    </lineage>
</organism>
<protein>
    <submittedName>
        <fullName evidence="1">Uncharacterized protein</fullName>
    </submittedName>
</protein>
<accession>A0ACC1HRD4</accession>
<comment type="caution">
    <text evidence="1">The sequence shown here is derived from an EMBL/GenBank/DDBJ whole genome shotgun (WGS) entry which is preliminary data.</text>
</comment>
<dbReference type="Proteomes" id="UP001145114">
    <property type="component" value="Unassembled WGS sequence"/>
</dbReference>
<sequence>MGYNHPAPSDSPTASSTPPSSLSARTHSDEGGSSARNPLPSVSGDSSVIPLSDDLVDTGPSNSHHVTASLLSSSAYRYNAYGNHHQATTTGSGWRGKRRRWWRARVRYYIPILGWLPTYNLKDLRSDIRAGFTVACLLIPQALSYGSLTHLKPINGLYTALMPVLVYALLGTSRHLSMGPEALISIL</sequence>
<dbReference type="EMBL" id="JAMZIH010000849">
    <property type="protein sequence ID" value="KAJ1678797.1"/>
    <property type="molecule type" value="Genomic_DNA"/>
</dbReference>
<reference evidence="1" key="1">
    <citation type="submission" date="2022-06" db="EMBL/GenBank/DDBJ databases">
        <title>Phylogenomic reconstructions and comparative analyses of Kickxellomycotina fungi.</title>
        <authorList>
            <person name="Reynolds N.K."/>
            <person name="Stajich J.E."/>
            <person name="Barry K."/>
            <person name="Grigoriev I.V."/>
            <person name="Crous P."/>
            <person name="Smith M.E."/>
        </authorList>
    </citation>
    <scope>NUCLEOTIDE SEQUENCE</scope>
    <source>
        <strain evidence="1">RSA 2271</strain>
    </source>
</reference>
<evidence type="ECO:0000313" key="1">
    <source>
        <dbReference type="EMBL" id="KAJ1678797.1"/>
    </source>
</evidence>
<evidence type="ECO:0000313" key="2">
    <source>
        <dbReference type="Proteomes" id="UP001145114"/>
    </source>
</evidence>
<keyword evidence="2" id="KW-1185">Reference proteome</keyword>
<name>A0ACC1HRD4_9FUNG</name>
<gene>
    <name evidence="1" type="ORF">EV182_003338</name>
</gene>
<feature type="non-terminal residue" evidence="1">
    <location>
        <position position="187"/>
    </location>
</feature>
<proteinExistence type="predicted"/>